<reference evidence="2" key="1">
    <citation type="journal article" date="2019" name="Int. J. Syst. Evol. Microbiol.">
        <title>The Global Catalogue of Microorganisms (GCM) 10K type strain sequencing project: providing services to taxonomists for standard genome sequencing and annotation.</title>
        <authorList>
            <consortium name="The Broad Institute Genomics Platform"/>
            <consortium name="The Broad Institute Genome Sequencing Center for Infectious Disease"/>
            <person name="Wu L."/>
            <person name="Ma J."/>
        </authorList>
    </citation>
    <scope>NUCLEOTIDE SEQUENCE [LARGE SCALE GENOMIC DNA]</scope>
    <source>
        <strain evidence="2">IBRC-M 10987</strain>
    </source>
</reference>
<dbReference type="PROSITE" id="PS51257">
    <property type="entry name" value="PROKAR_LIPOPROTEIN"/>
    <property type="match status" value="1"/>
</dbReference>
<gene>
    <name evidence="1" type="ORF">ACFOZ8_23655</name>
</gene>
<evidence type="ECO:0000313" key="1">
    <source>
        <dbReference type="EMBL" id="MFC4102622.1"/>
    </source>
</evidence>
<sequence length="162" mass="18161">MRKFTMLLVLVILITLAGCGGGGKGESSEAYRYLKSKGYSNIKRQDEVVRYVLNKEVLTRMPDMLEWGLMEGIDPANYLGKTIVVERFTATGSIAIEGEFMTSVFLTDGKPIGGVETVLDSKAEGVFTWDGMFSLEGKAMQEITGKSFEEWQRDWLRKPQSR</sequence>
<accession>A0ABV8K9I5</accession>
<name>A0ABV8K9I5_9BACL</name>
<protein>
    <submittedName>
        <fullName evidence="1">Uncharacterized protein</fullName>
    </submittedName>
</protein>
<proteinExistence type="predicted"/>
<evidence type="ECO:0000313" key="2">
    <source>
        <dbReference type="Proteomes" id="UP001595715"/>
    </source>
</evidence>
<dbReference type="EMBL" id="JBHSAM010000034">
    <property type="protein sequence ID" value="MFC4102622.1"/>
    <property type="molecule type" value="Genomic_DNA"/>
</dbReference>
<dbReference type="Proteomes" id="UP001595715">
    <property type="component" value="Unassembled WGS sequence"/>
</dbReference>
<dbReference type="RefSeq" id="WP_377721242.1">
    <property type="nucleotide sequence ID" value="NZ_JBHSAM010000034.1"/>
</dbReference>
<comment type="caution">
    <text evidence="1">The sequence shown here is derived from an EMBL/GenBank/DDBJ whole genome shotgun (WGS) entry which is preliminary data.</text>
</comment>
<organism evidence="1 2">
    <name type="scientific">Paenibacillus xanthanilyticus</name>
    <dbReference type="NCBI Taxonomy" id="1783531"/>
    <lineage>
        <taxon>Bacteria</taxon>
        <taxon>Bacillati</taxon>
        <taxon>Bacillota</taxon>
        <taxon>Bacilli</taxon>
        <taxon>Bacillales</taxon>
        <taxon>Paenibacillaceae</taxon>
        <taxon>Paenibacillus</taxon>
    </lineage>
</organism>
<keyword evidence="2" id="KW-1185">Reference proteome</keyword>